<dbReference type="EMBL" id="MFGJ01000007">
    <property type="protein sequence ID" value="OGF31843.1"/>
    <property type="molecule type" value="Genomic_DNA"/>
</dbReference>
<sequence length="277" mass="31422">MKIIFIALIPFLLVGCLFQLPADKVDGDNPAVDQSEELLILPQVEIDNFSNQDPLVEETINLKSEESELEFPAVVKNKVAFASQAPYANWDLPYQEACEEASLINADKFFTHSDLTPAIMDEEIKKLVEWENTNLGLYSDTNINEVEKIAREYFGFNTEIIVNVSVDSIKKYLAEGKLIIAPFAGRELGNPNFTAPGPLYHMLVITGYDRNQFITNDVGTRKGENYKYKYQTLIDAIYDLPTIDNKVFRPYDDNTLSDEQKAQKMLGGNKTFLVVWK</sequence>
<protein>
    <recommendedName>
        <fullName evidence="1">Peptidase C39-like domain-containing protein</fullName>
    </recommendedName>
</protein>
<dbReference type="STRING" id="1798002.A2478_05160"/>
<accession>A0A1F5SZG2</accession>
<dbReference type="InterPro" id="IPR039564">
    <property type="entry name" value="Peptidase_C39-like"/>
</dbReference>
<dbReference type="Gene3D" id="3.90.70.10">
    <property type="entry name" value="Cysteine proteinases"/>
    <property type="match status" value="1"/>
</dbReference>
<evidence type="ECO:0000259" key="1">
    <source>
        <dbReference type="Pfam" id="PF13529"/>
    </source>
</evidence>
<evidence type="ECO:0000313" key="3">
    <source>
        <dbReference type="Proteomes" id="UP000179001"/>
    </source>
</evidence>
<comment type="caution">
    <text evidence="2">The sequence shown here is derived from an EMBL/GenBank/DDBJ whole genome shotgun (WGS) entry which is preliminary data.</text>
</comment>
<dbReference type="AlphaFoldDB" id="A0A1F5SZG2"/>
<reference evidence="2 3" key="1">
    <citation type="journal article" date="2016" name="Nat. Commun.">
        <title>Thousands of microbial genomes shed light on interconnected biogeochemical processes in an aquifer system.</title>
        <authorList>
            <person name="Anantharaman K."/>
            <person name="Brown C.T."/>
            <person name="Hug L.A."/>
            <person name="Sharon I."/>
            <person name="Castelle C.J."/>
            <person name="Probst A.J."/>
            <person name="Thomas B.C."/>
            <person name="Singh A."/>
            <person name="Wilkins M.J."/>
            <person name="Karaoz U."/>
            <person name="Brodie E.L."/>
            <person name="Williams K.H."/>
            <person name="Hubbard S.S."/>
            <person name="Banfield J.F."/>
        </authorList>
    </citation>
    <scope>NUCLEOTIDE SEQUENCE [LARGE SCALE GENOMIC DNA]</scope>
</reference>
<feature type="domain" description="Peptidase C39-like" evidence="1">
    <location>
        <begin position="86"/>
        <end position="217"/>
    </location>
</feature>
<evidence type="ECO:0000313" key="2">
    <source>
        <dbReference type="EMBL" id="OGF31843.1"/>
    </source>
</evidence>
<proteinExistence type="predicted"/>
<dbReference type="Pfam" id="PF13529">
    <property type="entry name" value="Peptidase_C39_2"/>
    <property type="match status" value="1"/>
</dbReference>
<organism evidence="2 3">
    <name type="scientific">Candidatus Falkowbacteria bacterium RIFOXYC2_FULL_36_12</name>
    <dbReference type="NCBI Taxonomy" id="1798002"/>
    <lineage>
        <taxon>Bacteria</taxon>
        <taxon>Candidatus Falkowiibacteriota</taxon>
    </lineage>
</organism>
<dbReference type="PROSITE" id="PS51257">
    <property type="entry name" value="PROKAR_LIPOPROTEIN"/>
    <property type="match status" value="1"/>
</dbReference>
<dbReference type="Proteomes" id="UP000179001">
    <property type="component" value="Unassembled WGS sequence"/>
</dbReference>
<gene>
    <name evidence="2" type="ORF">A2478_05160</name>
</gene>
<name>A0A1F5SZG2_9BACT</name>